<feature type="coiled-coil region" evidence="1">
    <location>
        <begin position="1538"/>
        <end position="1663"/>
    </location>
</feature>
<feature type="region of interest" description="Disordered" evidence="2">
    <location>
        <begin position="523"/>
        <end position="698"/>
    </location>
</feature>
<feature type="compositionally biased region" description="Basic residues" evidence="2">
    <location>
        <begin position="581"/>
        <end position="591"/>
    </location>
</feature>
<name>A0ABR3FSS9_9AGAR</name>
<feature type="region of interest" description="Disordered" evidence="2">
    <location>
        <begin position="1030"/>
        <end position="1065"/>
    </location>
</feature>
<feature type="region of interest" description="Disordered" evidence="2">
    <location>
        <begin position="396"/>
        <end position="502"/>
    </location>
</feature>
<gene>
    <name evidence="3" type="ORF">V5O48_003472</name>
</gene>
<feature type="compositionally biased region" description="Polar residues" evidence="2">
    <location>
        <begin position="291"/>
        <end position="301"/>
    </location>
</feature>
<evidence type="ECO:0000313" key="3">
    <source>
        <dbReference type="EMBL" id="KAL0578529.1"/>
    </source>
</evidence>
<evidence type="ECO:0000256" key="2">
    <source>
        <dbReference type="SAM" id="MobiDB-lite"/>
    </source>
</evidence>
<feature type="region of interest" description="Disordered" evidence="2">
    <location>
        <begin position="913"/>
        <end position="943"/>
    </location>
</feature>
<feature type="compositionally biased region" description="Polar residues" evidence="2">
    <location>
        <begin position="348"/>
        <end position="362"/>
    </location>
</feature>
<feature type="region of interest" description="Disordered" evidence="2">
    <location>
        <begin position="799"/>
        <end position="839"/>
    </location>
</feature>
<feature type="region of interest" description="Disordered" evidence="2">
    <location>
        <begin position="291"/>
        <end position="312"/>
    </location>
</feature>
<feature type="region of interest" description="Disordered" evidence="2">
    <location>
        <begin position="83"/>
        <end position="190"/>
    </location>
</feature>
<evidence type="ECO:0008006" key="5">
    <source>
        <dbReference type="Google" id="ProtNLM"/>
    </source>
</evidence>
<evidence type="ECO:0000313" key="4">
    <source>
        <dbReference type="Proteomes" id="UP001465976"/>
    </source>
</evidence>
<reference evidence="3 4" key="1">
    <citation type="submission" date="2024-02" db="EMBL/GenBank/DDBJ databases">
        <title>A draft genome for the cacao thread blight pathogen Marasmius crinis-equi.</title>
        <authorList>
            <person name="Cohen S.P."/>
            <person name="Baruah I.K."/>
            <person name="Amoako-Attah I."/>
            <person name="Bukari Y."/>
            <person name="Meinhardt L.W."/>
            <person name="Bailey B.A."/>
        </authorList>
    </citation>
    <scope>NUCLEOTIDE SEQUENCE [LARGE SCALE GENOMIC DNA]</scope>
    <source>
        <strain evidence="3 4">GH-76</strain>
    </source>
</reference>
<organism evidence="3 4">
    <name type="scientific">Marasmius crinis-equi</name>
    <dbReference type="NCBI Taxonomy" id="585013"/>
    <lineage>
        <taxon>Eukaryota</taxon>
        <taxon>Fungi</taxon>
        <taxon>Dikarya</taxon>
        <taxon>Basidiomycota</taxon>
        <taxon>Agaricomycotina</taxon>
        <taxon>Agaricomycetes</taxon>
        <taxon>Agaricomycetidae</taxon>
        <taxon>Agaricales</taxon>
        <taxon>Marasmiineae</taxon>
        <taxon>Marasmiaceae</taxon>
        <taxon>Marasmius</taxon>
    </lineage>
</organism>
<feature type="compositionally biased region" description="Low complexity" evidence="2">
    <location>
        <begin position="1044"/>
        <end position="1058"/>
    </location>
</feature>
<evidence type="ECO:0000256" key="1">
    <source>
        <dbReference type="SAM" id="Coils"/>
    </source>
</evidence>
<dbReference type="PANTHER" id="PTHR23159">
    <property type="entry name" value="CENTROSOMAL PROTEIN 2"/>
    <property type="match status" value="1"/>
</dbReference>
<feature type="compositionally biased region" description="Acidic residues" evidence="2">
    <location>
        <begin position="415"/>
        <end position="425"/>
    </location>
</feature>
<feature type="compositionally biased region" description="Polar residues" evidence="2">
    <location>
        <begin position="1836"/>
        <end position="1846"/>
    </location>
</feature>
<feature type="region of interest" description="Disordered" evidence="2">
    <location>
        <begin position="1822"/>
        <end position="1952"/>
    </location>
</feature>
<comment type="caution">
    <text evidence="3">The sequence shown here is derived from an EMBL/GenBank/DDBJ whole genome shotgun (WGS) entry which is preliminary data.</text>
</comment>
<feature type="region of interest" description="Disordered" evidence="2">
    <location>
        <begin position="325"/>
        <end position="384"/>
    </location>
</feature>
<keyword evidence="1" id="KW-0175">Coiled coil</keyword>
<protein>
    <recommendedName>
        <fullName evidence="5">Transport protein USO1</fullName>
    </recommendedName>
</protein>
<sequence length="1952" mass="212292">MARQRDVLPRLNIPATLNMQQPRGQPLFSPALPTSLQHSFHPPMPNMSNMQTPMQSFFNPPPGAPARPTHASQATISQLAAAGIHPPNGFPITPLAGHFSRPSMALPGHGQHQGPPPHRNRRQLSIGGPPKAVLGGPARKTSPLPPPSVSPAPPVKTKKMTVNLPKETIPAQEDGQPPTRPPWARSLLDAPPLPPEEPVPPVELITAEAYPPDQWRQSIPSSVDVFLPGKGAWETIKQQQIEEKLEKLGVERGANSVPQIHAPHARAASISSPADPALLLFKLNKLQQSQRSSASNSLTTSPQPPFLSPSPTFSAPRFITNRHGHSLSLAQPPTHLGVHANPFGPNATLGSDQNTTVGSSPRFSPAPESARSEGNPIAAPQGRAPVVMSSLVPPPLSAVRRESNPDFSRGFGLDIPEESEEEEAEERAMEAQRQEEEEDEEEEEEEEVEEGEHSGTVDGAQVPTVEMEEAIGHPESDKENDENEGMLTASQSRHHSRHVSRLSAALSLRSFGGLVAEGLNERINSLRGEAGPSRRDVELESGVEEWTGSEDADGFLGGNASDDDDESIGEWSNPSDEERARQHRAERRRRAQAPLESEEPRRLPNFPRPPESAYHLMRGGEDEEEIISNPSEEGQYLSVHEHYHHPSSNPISPRPLPPLPHSRRASGQFSVHDPALAHSRHPSDVSASMPRPSQSGSLNLNPLAKPFVFGAPLAPVSFGAPLAPREPSIESWQPPSLPSMTHSRLPSLGKPLNAAAQEFKPGSGGFTFTFPTPAPAFPVAAPALSSSSSLFPLAMPEPRPLPIPPAEEYESSPFKVQGREKRQRTASDASVQEGDSMASFRFPIGPGVPGAGVDSPTPAATVRRVISPLPSLRLNPAAQPFTFAGFSAAATLPNILNPSAINGDSEDATLLQESNKENEQDEEGFVLRSGGKSKRAPIPLDFKHPVSNNTVPAGLFKALVNNGDERTRRTVRSRLSSREIFEHVRGPSLDDLDMPPISHKVSRTRLVTDPGNSGPISPVDDDVFGPTLSHARRRSSLPSNMTFSRPPSDDMSMSESSPIRPPGDLTTRLEMRRYEDRLEKILDDKFAVLRKDVMKNLGSPSGLTPKAEEMISDVVSLFRSQLQESAARSLDDSQMDARGELDFELIRGVLERGHEKMLGLMRKELGDITTTIANRSLELGNVSTASAGAAAPGADLVHALERHNTRTINAVVEAISEMSNRLETITSNAPAHHQDMTVNAIVSALNPVLGSLQPEVVDYDYLTTKLSQAVKPHISQIIDLASDKRETAGLIVDRLLPVLSDLIPQTQPVDTDAIAVQLTTEVRRAIAPIDAFEIKEQVADLVVERLDSRLAVRDKSFNVDTVTGKVTENVTRLVEPLGDVGITLSNLMEGQKSLAAQQSDLSAANQHVAEVVTELPNRLKSILEELKTVEGDAKATGVSDEQLAELKSTLQGINDAQQSLSQNSNQVLQLSQDLLSKMVILPETISSVTNTLQTAHADFMISRDVTKREMEELRRSNADNQVQVAKARGAHGQVRVEKDMLNEKLSIVEADRDRLRAQVKELQAANASKAADAASVDSKIAELEDALSKALARLQASDVATQASQERIVQLEKANQELLAEKQGLKSKVDTLDLKVNFANRDKEASERATANLQQQYDNLVSQQSNWDTLRDTSEQIQHLATLIAQADNDELKDLRRVADKHKFLEGEHSALKSRYKELESRAGQNEKAATAARQNLTQAQQRSSEWEKQSKEYAAKLEITQTSLEQTQQVLQQLEADHSLLKMQSEEQEADARLDRENTLRVQVSELETKLSHLQASLDNAQAKANKTPKLASAKPQQKATNGTSHPPRPDSRASTVLVSISRSVTPNGRPSSDRSATPPTSVWDSMHAPRGGDHYQAPRPVYPSATRYPSNLGYGAPRSSRKHTEPPRSAPSPTPSTASAVTLDDDGWYS</sequence>
<feature type="compositionally biased region" description="Acidic residues" evidence="2">
    <location>
        <begin position="539"/>
        <end position="553"/>
    </location>
</feature>
<dbReference type="PANTHER" id="PTHR23159:SF31">
    <property type="entry name" value="CENTROSOME-ASSOCIATED PROTEIN CEP250 ISOFORM X1"/>
    <property type="match status" value="1"/>
</dbReference>
<dbReference type="Proteomes" id="UP001465976">
    <property type="component" value="Unassembled WGS sequence"/>
</dbReference>
<feature type="compositionally biased region" description="Acidic residues" evidence="2">
    <location>
        <begin position="435"/>
        <end position="450"/>
    </location>
</feature>
<feature type="compositionally biased region" description="Polar residues" evidence="2">
    <location>
        <begin position="1854"/>
        <end position="1885"/>
    </location>
</feature>
<proteinExistence type="predicted"/>
<keyword evidence="4" id="KW-1185">Reference proteome</keyword>
<feature type="compositionally biased region" description="Pro residues" evidence="2">
    <location>
        <begin position="143"/>
        <end position="154"/>
    </location>
</feature>
<accession>A0ABR3FSS9</accession>
<dbReference type="EMBL" id="JBAHYK010000095">
    <property type="protein sequence ID" value="KAL0578529.1"/>
    <property type="molecule type" value="Genomic_DNA"/>
</dbReference>